<organism evidence="1 2">
    <name type="scientific">Pseudobutyrivibrio xylanivorans</name>
    <dbReference type="NCBI Taxonomy" id="185007"/>
    <lineage>
        <taxon>Bacteria</taxon>
        <taxon>Bacillati</taxon>
        <taxon>Bacillota</taxon>
        <taxon>Clostridia</taxon>
        <taxon>Lachnospirales</taxon>
        <taxon>Lachnospiraceae</taxon>
        <taxon>Pseudobutyrivibrio</taxon>
    </lineage>
</organism>
<evidence type="ECO:0000313" key="2">
    <source>
        <dbReference type="Proteomes" id="UP000327030"/>
    </source>
</evidence>
<dbReference type="EMBL" id="CP043030">
    <property type="protein sequence ID" value="QFJ56352.1"/>
    <property type="molecule type" value="Genomic_DNA"/>
</dbReference>
<reference evidence="2" key="1">
    <citation type="submission" date="2019-08" db="EMBL/GenBank/DDBJ databases">
        <title>Complete Genome Sequence of the Polysaccharide-Degrading Rumen Bacterium Pseudobutyrivibrio xylanivorans MA3014.</title>
        <authorList>
            <person name="Palevich N."/>
            <person name="Maclean P.H."/>
            <person name="Kelly W.J."/>
            <person name="Leahy S.C."/>
            <person name="Rakonjac J."/>
            <person name="Attwood G.T."/>
        </authorList>
    </citation>
    <scope>NUCLEOTIDE SEQUENCE [LARGE SCALE GENOMIC DNA]</scope>
    <source>
        <strain evidence="2">MA3014</strain>
    </source>
</reference>
<evidence type="ECO:0000313" key="1">
    <source>
        <dbReference type="EMBL" id="QFJ56352.1"/>
    </source>
</evidence>
<protein>
    <submittedName>
        <fullName evidence="1">Uncharacterized protein</fullName>
    </submittedName>
</protein>
<proteinExistence type="predicted"/>
<dbReference type="KEGG" id="pxv:FXF36_15670"/>
<gene>
    <name evidence="1" type="ORF">FXF36_15670</name>
</gene>
<dbReference type="AlphaFoldDB" id="A0A5P6VVA1"/>
<name>A0A5P6VVA1_PSEXY</name>
<sequence length="93" mass="10668">MGWSKHGANQMAHLREYYYNDKDMLELAKFQKEELPMAAGAEKVILTANDVLASEKNKRSQLLREYGKYSEAIHSSMSVQNSKQLLFMLNGKL</sequence>
<accession>A0A5P6VVA1</accession>
<dbReference type="Proteomes" id="UP000327030">
    <property type="component" value="Chromosome PxyII"/>
</dbReference>